<sequence>MPPTSPNLNVLERIWKLFKESMIAHRFHLSKKDLKYFILSFLIIFPRLQKQRFKD</sequence>
<evidence type="ECO:0000313" key="2">
    <source>
        <dbReference type="Proteomes" id="UP000220691"/>
    </source>
</evidence>
<organism evidence="1 2">
    <name type="scientific">Bacillus cereus</name>
    <dbReference type="NCBI Taxonomy" id="1396"/>
    <lineage>
        <taxon>Bacteria</taxon>
        <taxon>Bacillati</taxon>
        <taxon>Bacillota</taxon>
        <taxon>Bacilli</taxon>
        <taxon>Bacillales</taxon>
        <taxon>Bacillaceae</taxon>
        <taxon>Bacillus</taxon>
        <taxon>Bacillus cereus group</taxon>
    </lineage>
</organism>
<proteinExistence type="predicted"/>
<dbReference type="Proteomes" id="UP000220691">
    <property type="component" value="Unassembled WGS sequence"/>
</dbReference>
<reference evidence="1 2" key="1">
    <citation type="submission" date="2017-09" db="EMBL/GenBank/DDBJ databases">
        <title>Large-scale bioinformatics analysis of Bacillus genomes uncovers conserved roles of natural products in bacterial physiology.</title>
        <authorList>
            <consortium name="Agbiome Team Llc"/>
            <person name="Bleich R.M."/>
            <person name="Kirk G.J."/>
            <person name="Santa Maria K.C."/>
            <person name="Allen S.E."/>
            <person name="Farag S."/>
            <person name="Shank E.A."/>
            <person name="Bowers A."/>
        </authorList>
    </citation>
    <scope>NUCLEOTIDE SEQUENCE [LARGE SCALE GENOMIC DNA]</scope>
    <source>
        <strain evidence="1 2">AFS027647</strain>
    </source>
</reference>
<name>A0A9X6U6E9_BACCE</name>
<gene>
    <name evidence="1" type="ORF">CN553_28520</name>
</gene>
<accession>A0A9X6U6E9</accession>
<protein>
    <recommendedName>
        <fullName evidence="3">Tc1-like transposase DDE domain-containing protein</fullName>
    </recommendedName>
</protein>
<dbReference type="AlphaFoldDB" id="A0A9X6U6E9"/>
<comment type="caution">
    <text evidence="1">The sequence shown here is derived from an EMBL/GenBank/DDBJ whole genome shotgun (WGS) entry which is preliminary data.</text>
</comment>
<evidence type="ECO:0000313" key="1">
    <source>
        <dbReference type="EMBL" id="PEN82954.1"/>
    </source>
</evidence>
<dbReference type="EMBL" id="NUAN01000240">
    <property type="protein sequence ID" value="PEN82954.1"/>
    <property type="molecule type" value="Genomic_DNA"/>
</dbReference>
<evidence type="ECO:0008006" key="3">
    <source>
        <dbReference type="Google" id="ProtNLM"/>
    </source>
</evidence>